<dbReference type="Pfam" id="PF00566">
    <property type="entry name" value="RabGAP-TBC"/>
    <property type="match status" value="1"/>
</dbReference>
<name>A0A8E2FB70_9PEZI</name>
<reference evidence="5 6" key="1">
    <citation type="journal article" date="2016" name="Nat. Commun.">
        <title>Ectomycorrhizal ecology is imprinted in the genome of the dominant symbiotic fungus Cenococcum geophilum.</title>
        <authorList>
            <consortium name="DOE Joint Genome Institute"/>
            <person name="Peter M."/>
            <person name="Kohler A."/>
            <person name="Ohm R.A."/>
            <person name="Kuo A."/>
            <person name="Krutzmann J."/>
            <person name="Morin E."/>
            <person name="Arend M."/>
            <person name="Barry K.W."/>
            <person name="Binder M."/>
            <person name="Choi C."/>
            <person name="Clum A."/>
            <person name="Copeland A."/>
            <person name="Grisel N."/>
            <person name="Haridas S."/>
            <person name="Kipfer T."/>
            <person name="LaButti K."/>
            <person name="Lindquist E."/>
            <person name="Lipzen A."/>
            <person name="Maire R."/>
            <person name="Meier B."/>
            <person name="Mihaltcheva S."/>
            <person name="Molinier V."/>
            <person name="Murat C."/>
            <person name="Poggeler S."/>
            <person name="Quandt C.A."/>
            <person name="Sperisen C."/>
            <person name="Tritt A."/>
            <person name="Tisserant E."/>
            <person name="Crous P.W."/>
            <person name="Henrissat B."/>
            <person name="Nehls U."/>
            <person name="Egli S."/>
            <person name="Spatafora J.W."/>
            <person name="Grigoriev I.V."/>
            <person name="Martin F.M."/>
        </authorList>
    </citation>
    <scope>NUCLEOTIDE SEQUENCE [LARGE SCALE GENOMIC DNA]</scope>
    <source>
        <strain evidence="5 6">CBS 207.34</strain>
    </source>
</reference>
<feature type="compositionally biased region" description="Low complexity" evidence="2">
    <location>
        <begin position="23"/>
        <end position="35"/>
    </location>
</feature>
<dbReference type="InterPro" id="IPR045913">
    <property type="entry name" value="TBC20/Gyp8-like"/>
</dbReference>
<dbReference type="InterPro" id="IPR035969">
    <property type="entry name" value="Rab-GAP_TBC_sf"/>
</dbReference>
<accession>A0A8E2FB70</accession>
<organism evidence="5 6">
    <name type="scientific">Glonium stellatum</name>
    <dbReference type="NCBI Taxonomy" id="574774"/>
    <lineage>
        <taxon>Eukaryota</taxon>
        <taxon>Fungi</taxon>
        <taxon>Dikarya</taxon>
        <taxon>Ascomycota</taxon>
        <taxon>Pezizomycotina</taxon>
        <taxon>Dothideomycetes</taxon>
        <taxon>Pleosporomycetidae</taxon>
        <taxon>Gloniales</taxon>
        <taxon>Gloniaceae</taxon>
        <taxon>Glonium</taxon>
    </lineage>
</organism>
<dbReference type="GO" id="GO:0006888">
    <property type="term" value="P:endoplasmic reticulum to Golgi vesicle-mediated transport"/>
    <property type="evidence" value="ECO:0007669"/>
    <property type="project" value="TreeGrafter"/>
</dbReference>
<evidence type="ECO:0000256" key="2">
    <source>
        <dbReference type="SAM" id="MobiDB-lite"/>
    </source>
</evidence>
<keyword evidence="6" id="KW-1185">Reference proteome</keyword>
<dbReference type="FunFam" id="1.10.8.1310:FF:000001">
    <property type="entry name" value="TBC1 domain family, member 20"/>
    <property type="match status" value="1"/>
</dbReference>
<dbReference type="InterPro" id="IPR000195">
    <property type="entry name" value="Rab-GAP-TBC_dom"/>
</dbReference>
<proteinExistence type="predicted"/>
<keyword evidence="3" id="KW-0812">Transmembrane</keyword>
<dbReference type="Proteomes" id="UP000250140">
    <property type="component" value="Unassembled WGS sequence"/>
</dbReference>
<dbReference type="SUPFAM" id="SSF47923">
    <property type="entry name" value="Ypt/Rab-GAP domain of gyp1p"/>
    <property type="match status" value="1"/>
</dbReference>
<evidence type="ECO:0000313" key="5">
    <source>
        <dbReference type="EMBL" id="OCL13258.1"/>
    </source>
</evidence>
<dbReference type="GO" id="GO:0005096">
    <property type="term" value="F:GTPase activator activity"/>
    <property type="evidence" value="ECO:0007669"/>
    <property type="project" value="UniProtKB-KW"/>
</dbReference>
<evidence type="ECO:0000256" key="3">
    <source>
        <dbReference type="SAM" id="Phobius"/>
    </source>
</evidence>
<feature type="transmembrane region" description="Helical" evidence="3">
    <location>
        <begin position="379"/>
        <end position="396"/>
    </location>
</feature>
<protein>
    <recommendedName>
        <fullName evidence="4">Rab-GAP TBC domain-containing protein</fullName>
    </recommendedName>
</protein>
<dbReference type="Gene3D" id="1.10.472.80">
    <property type="entry name" value="Ypt/Rab-GAP domain of gyp1p, domain 3"/>
    <property type="match status" value="1"/>
</dbReference>
<evidence type="ECO:0000256" key="1">
    <source>
        <dbReference type="ARBA" id="ARBA00022468"/>
    </source>
</evidence>
<dbReference type="AlphaFoldDB" id="A0A8E2FB70"/>
<dbReference type="OrthoDB" id="206700at2759"/>
<dbReference type="FunFam" id="1.10.472.80:FF:000060">
    <property type="entry name" value="TBC domain protein, putative"/>
    <property type="match status" value="1"/>
</dbReference>
<dbReference type="PROSITE" id="PS50086">
    <property type="entry name" value="TBC_RABGAP"/>
    <property type="match status" value="1"/>
</dbReference>
<dbReference type="PANTHER" id="PTHR20913:SF7">
    <property type="entry name" value="RE60063P"/>
    <property type="match status" value="1"/>
</dbReference>
<feature type="domain" description="Rab-GAP TBC" evidence="4">
    <location>
        <begin position="67"/>
        <end position="251"/>
    </location>
</feature>
<evidence type="ECO:0000313" key="6">
    <source>
        <dbReference type="Proteomes" id="UP000250140"/>
    </source>
</evidence>
<keyword evidence="3" id="KW-1133">Transmembrane helix</keyword>
<dbReference type="EMBL" id="KV748756">
    <property type="protein sequence ID" value="OCL13258.1"/>
    <property type="molecule type" value="Genomic_DNA"/>
</dbReference>
<dbReference type="GO" id="GO:0005789">
    <property type="term" value="C:endoplasmic reticulum membrane"/>
    <property type="evidence" value="ECO:0007669"/>
    <property type="project" value="TreeGrafter"/>
</dbReference>
<keyword evidence="1" id="KW-0343">GTPase activation</keyword>
<dbReference type="PANTHER" id="PTHR20913">
    <property type="entry name" value="TBC1 DOMAIN FAMILY MEMBER 20/GTPASE"/>
    <property type="match status" value="1"/>
</dbReference>
<evidence type="ECO:0000259" key="4">
    <source>
        <dbReference type="PROSITE" id="PS50086"/>
    </source>
</evidence>
<keyword evidence="3" id="KW-0472">Membrane</keyword>
<dbReference type="Gene3D" id="1.10.8.1310">
    <property type="match status" value="1"/>
</dbReference>
<gene>
    <name evidence="5" type="ORF">AOQ84DRAFT_385531</name>
</gene>
<sequence length="423" mass="47345">MDRPQSSPEPPHLAADGAGNEKSTTTAASPSPPLSAAAAGKVTQIVQACRNDDLDTLIALAASSNGLVDDELRRTAWPILLGSRDDPLDAKISWTSLPPHRDEDQVKLDVNRSFVYYPNNESDKQLERRKQELSDVITEVLRRYPALCYFQGYHDIVQVILLVLGSGQAPSAVVRLSFLRIRDFMLPSLDAAISHLHLLPAILDTVDPILRRHLSQTQPFFALAATLTLYAHDIQEYGDIARLFDFFLAREAVIPVYFFTVIVLARKDELLEIPPDEPEMLHSILSKLPKPLDLELLIANTITLFDNHPPESLPYRAWRRISSHSVLKTTRNPSDVARQTIQDGETFLSKQDAEMQRTKAIQTVVRGIKRQIWLYRRPAGALSLTVAIGVVAWWMGRSGRMNIRNAGAGSLSESIRRVMAFFD</sequence>
<feature type="region of interest" description="Disordered" evidence="2">
    <location>
        <begin position="1"/>
        <end position="35"/>
    </location>
</feature>
<dbReference type="SMART" id="SM00164">
    <property type="entry name" value="TBC"/>
    <property type="match status" value="1"/>
</dbReference>